<comment type="caution">
    <text evidence="2">The sequence shown here is derived from an EMBL/GenBank/DDBJ whole genome shotgun (WGS) entry which is preliminary data.</text>
</comment>
<keyword evidence="1" id="KW-0812">Transmembrane</keyword>
<sequence length="85" mass="9468">MFLDKNYSKMTLDELVSAQQKLNSQKFIPALLIGFFVGVAIWSAVSKGSFFLTVGLLASALVIGSNYSKKQKSIEEEIRHRNSVK</sequence>
<protein>
    <submittedName>
        <fullName evidence="2">Uncharacterized protein</fullName>
    </submittedName>
</protein>
<proteinExistence type="predicted"/>
<dbReference type="RefSeq" id="WP_345270290.1">
    <property type="nucleotide sequence ID" value="NZ_BAABHB010000012.1"/>
</dbReference>
<dbReference type="Proteomes" id="UP001500936">
    <property type="component" value="Unassembled WGS sequence"/>
</dbReference>
<keyword evidence="3" id="KW-1185">Reference proteome</keyword>
<reference evidence="3" key="1">
    <citation type="journal article" date="2019" name="Int. J. Syst. Evol. Microbiol.">
        <title>The Global Catalogue of Microorganisms (GCM) 10K type strain sequencing project: providing services to taxonomists for standard genome sequencing and annotation.</title>
        <authorList>
            <consortium name="The Broad Institute Genomics Platform"/>
            <consortium name="The Broad Institute Genome Sequencing Center for Infectious Disease"/>
            <person name="Wu L."/>
            <person name="Ma J."/>
        </authorList>
    </citation>
    <scope>NUCLEOTIDE SEQUENCE [LARGE SCALE GENOMIC DNA]</scope>
    <source>
        <strain evidence="3">JCM 17925</strain>
    </source>
</reference>
<dbReference type="EMBL" id="BAABHB010000012">
    <property type="protein sequence ID" value="GAA4414976.1"/>
    <property type="molecule type" value="Genomic_DNA"/>
</dbReference>
<name>A0ABP8KSW1_9BACT</name>
<accession>A0ABP8KSW1</accession>
<keyword evidence="1" id="KW-1133">Transmembrane helix</keyword>
<evidence type="ECO:0000313" key="2">
    <source>
        <dbReference type="EMBL" id="GAA4414976.1"/>
    </source>
</evidence>
<feature type="transmembrane region" description="Helical" evidence="1">
    <location>
        <begin position="27"/>
        <end position="44"/>
    </location>
</feature>
<evidence type="ECO:0000256" key="1">
    <source>
        <dbReference type="SAM" id="Phobius"/>
    </source>
</evidence>
<keyword evidence="1" id="KW-0472">Membrane</keyword>
<gene>
    <name evidence="2" type="ORF">GCM10023187_45070</name>
</gene>
<organism evidence="2 3">
    <name type="scientific">Nibrella viscosa</name>
    <dbReference type="NCBI Taxonomy" id="1084524"/>
    <lineage>
        <taxon>Bacteria</taxon>
        <taxon>Pseudomonadati</taxon>
        <taxon>Bacteroidota</taxon>
        <taxon>Cytophagia</taxon>
        <taxon>Cytophagales</taxon>
        <taxon>Spirosomataceae</taxon>
        <taxon>Nibrella</taxon>
    </lineage>
</organism>
<feature type="transmembrane region" description="Helical" evidence="1">
    <location>
        <begin position="50"/>
        <end position="67"/>
    </location>
</feature>
<evidence type="ECO:0000313" key="3">
    <source>
        <dbReference type="Proteomes" id="UP001500936"/>
    </source>
</evidence>